<keyword evidence="2" id="KW-0813">Transport</keyword>
<evidence type="ECO:0000313" key="7">
    <source>
        <dbReference type="Proteomes" id="UP000188354"/>
    </source>
</evidence>
<name>A0A4P1QVF5_LUPAN</name>
<dbReference type="PANTHER" id="PTHR10527">
    <property type="entry name" value="IMPORTIN BETA"/>
    <property type="match status" value="1"/>
</dbReference>
<evidence type="ECO:0008006" key="8">
    <source>
        <dbReference type="Google" id="ProtNLM"/>
    </source>
</evidence>
<dbReference type="GO" id="GO:0005737">
    <property type="term" value="C:cytoplasm"/>
    <property type="evidence" value="ECO:0007669"/>
    <property type="project" value="UniProtKB-SubCell"/>
</dbReference>
<organism evidence="6 7">
    <name type="scientific">Lupinus angustifolius</name>
    <name type="common">Narrow-leaved blue lupine</name>
    <dbReference type="NCBI Taxonomy" id="3871"/>
    <lineage>
        <taxon>Eukaryota</taxon>
        <taxon>Viridiplantae</taxon>
        <taxon>Streptophyta</taxon>
        <taxon>Embryophyta</taxon>
        <taxon>Tracheophyta</taxon>
        <taxon>Spermatophyta</taxon>
        <taxon>Magnoliopsida</taxon>
        <taxon>eudicotyledons</taxon>
        <taxon>Gunneridae</taxon>
        <taxon>Pentapetalae</taxon>
        <taxon>rosids</taxon>
        <taxon>fabids</taxon>
        <taxon>Fabales</taxon>
        <taxon>Fabaceae</taxon>
        <taxon>Papilionoideae</taxon>
        <taxon>50 kb inversion clade</taxon>
        <taxon>genistoids sensu lato</taxon>
        <taxon>core genistoids</taxon>
        <taxon>Genisteae</taxon>
        <taxon>Lupinus</taxon>
    </lineage>
</organism>
<evidence type="ECO:0000256" key="5">
    <source>
        <dbReference type="ARBA" id="ARBA00022927"/>
    </source>
</evidence>
<dbReference type="STRING" id="3871.A0A4P1QVF5"/>
<evidence type="ECO:0000256" key="4">
    <source>
        <dbReference type="ARBA" id="ARBA00022737"/>
    </source>
</evidence>
<sequence length="652" mass="73779">MASSPSSTMASPESLPQEDTFTYNQTVENNTPELETNENYSHLSGSDLQPFTSTLLESNYIASLVVFIHKFIQTPINHKHSKKRILDSLSFHYPNTFCLKLANLLALNPPIHIANEAVLLLRETLKVTPRNHIHRIRCDILLELRSLILEHFKVEIQEKLLPLLTETIASLTYRIYAFPSGGWLELLEYIVSCVTLNSNDDGDSVLKQRKGLMLLADLPESIAEHRGFWKKRYDVLCENLLARMVDRNANENSQALGFDSLHMMLKIAQPLRGYKIGGSILLILLEFIDRHSNEEIVVKRVLGLRNFVSMDVDLVLSGKGGNVLQAMLRIVDKNGASKELRCAAVEVLKGLGKNRRSIMAAVMKELSDVDAQRVIKLSMDMMFESDTRCFELGKSLLNWLSFREGSFVFHMFMNFLKTTYAASKDLKKRHTIMIVIARFADGKISDDSVFATEIIKMITNEINNMISMIVERVKAEEAGTFEGGSEYLPDEDMILEIARGIGICATYGGQKFKTIVNEAISRLYSLIEHEHSIKEEEEESSYGAYKSGMAVTALGMIYEFHWENIDGRPEVIRSWLSFLPLTDHLNLAKYVHGRLSKMLKREEADVLGPNNENLPKIVSIVRAILLRRDELATEETSSEIIGFLDKYGGDMS</sequence>
<evidence type="ECO:0000256" key="2">
    <source>
        <dbReference type="ARBA" id="ARBA00022448"/>
    </source>
</evidence>
<dbReference type="InterPro" id="IPR016024">
    <property type="entry name" value="ARM-type_fold"/>
</dbReference>
<keyword evidence="4" id="KW-0677">Repeat</keyword>
<keyword evidence="7" id="KW-1185">Reference proteome</keyword>
<keyword evidence="3" id="KW-0963">Cytoplasm</keyword>
<dbReference type="EMBL" id="CM007376">
    <property type="protein sequence ID" value="OIV95710.1"/>
    <property type="molecule type" value="Genomic_DNA"/>
</dbReference>
<dbReference type="Gramene" id="OIV95710">
    <property type="protein sequence ID" value="OIV95710"/>
    <property type="gene ID" value="TanjilG_01504"/>
</dbReference>
<dbReference type="SUPFAM" id="SSF48371">
    <property type="entry name" value="ARM repeat"/>
    <property type="match status" value="1"/>
</dbReference>
<evidence type="ECO:0000256" key="3">
    <source>
        <dbReference type="ARBA" id="ARBA00022490"/>
    </source>
</evidence>
<accession>A0A4P1QVF5</accession>
<dbReference type="GO" id="GO:0006606">
    <property type="term" value="P:protein import into nucleus"/>
    <property type="evidence" value="ECO:0007669"/>
    <property type="project" value="InterPro"/>
</dbReference>
<dbReference type="Proteomes" id="UP000188354">
    <property type="component" value="Chromosome LG16"/>
</dbReference>
<evidence type="ECO:0000313" key="6">
    <source>
        <dbReference type="EMBL" id="OIV95710.1"/>
    </source>
</evidence>
<dbReference type="InterPro" id="IPR040122">
    <property type="entry name" value="Importin_beta"/>
</dbReference>
<proteinExistence type="predicted"/>
<dbReference type="Gene3D" id="1.25.10.10">
    <property type="entry name" value="Leucine-rich Repeat Variant"/>
    <property type="match status" value="2"/>
</dbReference>
<keyword evidence="5" id="KW-0653">Protein transport</keyword>
<reference evidence="6 7" key="1">
    <citation type="journal article" date="2017" name="Plant Biotechnol. J.">
        <title>A comprehensive draft genome sequence for lupin (Lupinus angustifolius), an emerging health food: insights into plant-microbe interactions and legume evolution.</title>
        <authorList>
            <person name="Hane J.K."/>
            <person name="Ming Y."/>
            <person name="Kamphuis L.G."/>
            <person name="Nelson M.N."/>
            <person name="Garg G."/>
            <person name="Atkins C.A."/>
            <person name="Bayer P.E."/>
            <person name="Bravo A."/>
            <person name="Bringans S."/>
            <person name="Cannon S."/>
            <person name="Edwards D."/>
            <person name="Foley R."/>
            <person name="Gao L.L."/>
            <person name="Harrison M.J."/>
            <person name="Huang W."/>
            <person name="Hurgobin B."/>
            <person name="Li S."/>
            <person name="Liu C.W."/>
            <person name="McGrath A."/>
            <person name="Morahan G."/>
            <person name="Murray J."/>
            <person name="Weller J."/>
            <person name="Jian J."/>
            <person name="Singh K.B."/>
        </authorList>
    </citation>
    <scope>NUCLEOTIDE SEQUENCE [LARGE SCALE GENOMIC DNA]</scope>
    <source>
        <strain evidence="7">cv. Tanjil</strain>
        <tissue evidence="6">Whole plant</tissue>
    </source>
</reference>
<dbReference type="AlphaFoldDB" id="A0A4P1QVF5"/>
<comment type="subcellular location">
    <subcellularLocation>
        <location evidence="1">Cytoplasm</location>
    </subcellularLocation>
</comment>
<evidence type="ECO:0000256" key="1">
    <source>
        <dbReference type="ARBA" id="ARBA00004496"/>
    </source>
</evidence>
<dbReference type="InterPro" id="IPR011989">
    <property type="entry name" value="ARM-like"/>
</dbReference>
<protein>
    <recommendedName>
        <fullName evidence="8">DUF577 domain-containing protein</fullName>
    </recommendedName>
</protein>
<gene>
    <name evidence="6" type="ORF">TanjilG_01504</name>
</gene>